<evidence type="ECO:0000256" key="1">
    <source>
        <dbReference type="ARBA" id="ARBA00009437"/>
    </source>
</evidence>
<dbReference type="SUPFAM" id="SSF53850">
    <property type="entry name" value="Periplasmic binding protein-like II"/>
    <property type="match status" value="1"/>
</dbReference>
<dbReference type="Pfam" id="PF03466">
    <property type="entry name" value="LysR_substrate"/>
    <property type="match status" value="1"/>
</dbReference>
<evidence type="ECO:0000259" key="5">
    <source>
        <dbReference type="PROSITE" id="PS50931"/>
    </source>
</evidence>
<protein>
    <submittedName>
        <fullName evidence="6">LysR substrate-binding domain-containing protein</fullName>
    </submittedName>
</protein>
<accession>A0ABT1N6H4</accession>
<dbReference type="InterPro" id="IPR036390">
    <property type="entry name" value="WH_DNA-bd_sf"/>
</dbReference>
<dbReference type="SUPFAM" id="SSF46785">
    <property type="entry name" value="Winged helix' DNA-binding domain"/>
    <property type="match status" value="1"/>
</dbReference>
<dbReference type="Gene3D" id="1.10.10.10">
    <property type="entry name" value="Winged helix-like DNA-binding domain superfamily/Winged helix DNA-binding domain"/>
    <property type="match status" value="1"/>
</dbReference>
<dbReference type="RefSeq" id="WP_255044429.1">
    <property type="nucleotide sequence ID" value="NZ_JANEYT010000066.1"/>
</dbReference>
<name>A0ABT1N6H4_9GAMM</name>
<evidence type="ECO:0000256" key="4">
    <source>
        <dbReference type="ARBA" id="ARBA00023163"/>
    </source>
</evidence>
<gene>
    <name evidence="6" type="ORF">NHN17_20100</name>
</gene>
<dbReference type="PANTHER" id="PTHR30537:SF5">
    <property type="entry name" value="HTH-TYPE TRANSCRIPTIONAL ACTIVATOR TTDR-RELATED"/>
    <property type="match status" value="1"/>
</dbReference>
<dbReference type="InterPro" id="IPR000847">
    <property type="entry name" value="LysR_HTH_N"/>
</dbReference>
<organism evidence="6 7">
    <name type="scientific">Photobacterium pectinilyticum</name>
    <dbReference type="NCBI Taxonomy" id="2906793"/>
    <lineage>
        <taxon>Bacteria</taxon>
        <taxon>Pseudomonadati</taxon>
        <taxon>Pseudomonadota</taxon>
        <taxon>Gammaproteobacteria</taxon>
        <taxon>Vibrionales</taxon>
        <taxon>Vibrionaceae</taxon>
        <taxon>Photobacterium</taxon>
    </lineage>
</organism>
<dbReference type="PANTHER" id="PTHR30537">
    <property type="entry name" value="HTH-TYPE TRANSCRIPTIONAL REGULATOR"/>
    <property type="match status" value="1"/>
</dbReference>
<evidence type="ECO:0000256" key="3">
    <source>
        <dbReference type="ARBA" id="ARBA00023125"/>
    </source>
</evidence>
<dbReference type="PROSITE" id="PS50931">
    <property type="entry name" value="HTH_LYSR"/>
    <property type="match status" value="1"/>
</dbReference>
<dbReference type="Proteomes" id="UP001524460">
    <property type="component" value="Unassembled WGS sequence"/>
</dbReference>
<dbReference type="InterPro" id="IPR005119">
    <property type="entry name" value="LysR_subst-bd"/>
</dbReference>
<evidence type="ECO:0000256" key="2">
    <source>
        <dbReference type="ARBA" id="ARBA00023015"/>
    </source>
</evidence>
<keyword evidence="7" id="KW-1185">Reference proteome</keyword>
<dbReference type="InterPro" id="IPR058163">
    <property type="entry name" value="LysR-type_TF_proteobact-type"/>
</dbReference>
<reference evidence="6 7" key="1">
    <citation type="submission" date="2022-07" db="EMBL/GenBank/DDBJ databases">
        <title>Photobacterium pectinilyticum sp. nov., a marine bacterium isolated from surface seawater of Qingdao offshore.</title>
        <authorList>
            <person name="Wang X."/>
        </authorList>
    </citation>
    <scope>NUCLEOTIDE SEQUENCE [LARGE SCALE GENOMIC DNA]</scope>
    <source>
        <strain evidence="6 7">ZSDE20</strain>
    </source>
</reference>
<dbReference type="Pfam" id="PF00126">
    <property type="entry name" value="HTH_1"/>
    <property type="match status" value="1"/>
</dbReference>
<dbReference type="EMBL" id="JANEYT010000066">
    <property type="protein sequence ID" value="MCQ1060350.1"/>
    <property type="molecule type" value="Genomic_DNA"/>
</dbReference>
<keyword evidence="3" id="KW-0238">DNA-binding</keyword>
<comment type="caution">
    <text evidence="6">The sequence shown here is derived from an EMBL/GenBank/DDBJ whole genome shotgun (WGS) entry which is preliminary data.</text>
</comment>
<sequence length="292" mass="33158">MFEAAARLGSLTKAADELCVTPTAVSKQIKQLESLLSTELFIRSTQGVRLSDEGRRYLDRVTEALTILAEETLIMDEAANVPALDIEVGPCFLHFWLLPRLDQFRQEHPDVLLNINVNNERQVATDDSYDVAFFYSPIHSQKQNNYLLFHERVLLVCSPGFLEKHGGHIDISTVFDFPLVMLKDELEFWEGWQTWAEKTGLEYRIPHDAICMTDQVAVIQAAINDAGIALVWDWHVDELLEAGQLVALTKLIDFNDKAYFLSIADHCTDPAAQTFVNWVLKQEQSASITQLY</sequence>
<proteinExistence type="inferred from homology"/>
<evidence type="ECO:0000313" key="7">
    <source>
        <dbReference type="Proteomes" id="UP001524460"/>
    </source>
</evidence>
<evidence type="ECO:0000313" key="6">
    <source>
        <dbReference type="EMBL" id="MCQ1060350.1"/>
    </source>
</evidence>
<comment type="similarity">
    <text evidence="1">Belongs to the LysR transcriptional regulatory family.</text>
</comment>
<dbReference type="PRINTS" id="PR00039">
    <property type="entry name" value="HTHLYSR"/>
</dbReference>
<dbReference type="InterPro" id="IPR036388">
    <property type="entry name" value="WH-like_DNA-bd_sf"/>
</dbReference>
<keyword evidence="4" id="KW-0804">Transcription</keyword>
<keyword evidence="2" id="KW-0805">Transcription regulation</keyword>
<dbReference type="Gene3D" id="3.40.190.10">
    <property type="entry name" value="Periplasmic binding protein-like II"/>
    <property type="match status" value="2"/>
</dbReference>
<feature type="domain" description="HTH lysR-type" evidence="5">
    <location>
        <begin position="1"/>
        <end position="51"/>
    </location>
</feature>